<dbReference type="GO" id="GO:0005886">
    <property type="term" value="C:plasma membrane"/>
    <property type="evidence" value="ECO:0007669"/>
    <property type="project" value="UniProtKB-SubCell"/>
</dbReference>
<evidence type="ECO:0000256" key="4">
    <source>
        <dbReference type="ARBA" id="ARBA00022989"/>
    </source>
</evidence>
<feature type="transmembrane region" description="Helical" evidence="6">
    <location>
        <begin position="222"/>
        <end position="243"/>
    </location>
</feature>
<evidence type="ECO:0000256" key="1">
    <source>
        <dbReference type="ARBA" id="ARBA00004651"/>
    </source>
</evidence>
<keyword evidence="2" id="KW-1003">Cell membrane</keyword>
<dbReference type="PANTHER" id="PTHR23513:SF6">
    <property type="entry name" value="MAJOR FACILITATOR SUPERFAMILY ASSOCIATED DOMAIN-CONTAINING PROTEIN"/>
    <property type="match status" value="1"/>
</dbReference>
<feature type="transmembrane region" description="Helical" evidence="6">
    <location>
        <begin position="147"/>
        <end position="167"/>
    </location>
</feature>
<dbReference type="PANTHER" id="PTHR23513">
    <property type="entry name" value="INTEGRAL MEMBRANE EFFLUX PROTEIN-RELATED"/>
    <property type="match status" value="1"/>
</dbReference>
<protein>
    <submittedName>
        <fullName evidence="7">MFS transporter</fullName>
    </submittedName>
</protein>
<keyword evidence="5 6" id="KW-0472">Membrane</keyword>
<evidence type="ECO:0000256" key="2">
    <source>
        <dbReference type="ARBA" id="ARBA00022475"/>
    </source>
</evidence>
<feature type="transmembrane region" description="Helical" evidence="6">
    <location>
        <begin position="45"/>
        <end position="70"/>
    </location>
</feature>
<feature type="transmembrane region" description="Helical" evidence="6">
    <location>
        <begin position="380"/>
        <end position="400"/>
    </location>
</feature>
<feature type="transmembrane region" description="Helical" evidence="6">
    <location>
        <begin position="21"/>
        <end position="39"/>
    </location>
</feature>
<comment type="caution">
    <text evidence="7">The sequence shown here is derived from an EMBL/GenBank/DDBJ whole genome shotgun (WGS) entry which is preliminary data.</text>
</comment>
<gene>
    <name evidence="7" type="ORF">IAC50_06680</name>
</gene>
<evidence type="ECO:0000313" key="8">
    <source>
        <dbReference type="Proteomes" id="UP000824090"/>
    </source>
</evidence>
<evidence type="ECO:0000256" key="5">
    <source>
        <dbReference type="ARBA" id="ARBA00023136"/>
    </source>
</evidence>
<sequence>MERKEKEGWKRKFILTASGQAVSMLGSHGVQFALIWWLAEKTSSPLMLGISGIAAYIPMTLLSPLAGIAADRLNRKFISIFSDMAMGTAALIYSILLYTFELPVWTVLIMLCARGIGSTFQQPAIQSIIPQLVPADRLLRTNGWMQLLNAGSFLLGPVIGALLYGLFPIHVVLISDIIGALFASLALAAVKVPPLEKKKREKQNPVREYREGLEIFKRDRRLLLLTGAEAMAMFFYGPLSSFYPLMTSDYFNLPAIYGSGVELAFALGMIGASLVFSSVVRVKDKLRVSMGGLVAIGIISSLCGLIPASWGGWFVFAFLCACLGAASNTHSIPLTAYVQETVEKEKMGRAFSLLTLISSAAMPAGLLLSSPLAELTGVRSWFLIAGLAITAITGGVSLMGRRNQ</sequence>
<comment type="subcellular location">
    <subcellularLocation>
        <location evidence="1">Cell membrane</location>
        <topology evidence="1">Multi-pass membrane protein</topology>
    </subcellularLocation>
</comment>
<feature type="transmembrane region" description="Helical" evidence="6">
    <location>
        <begin position="255"/>
        <end position="276"/>
    </location>
</feature>
<reference evidence="7" key="2">
    <citation type="journal article" date="2021" name="PeerJ">
        <title>Extensive microbial diversity within the chicken gut microbiome revealed by metagenomics and culture.</title>
        <authorList>
            <person name="Gilroy R."/>
            <person name="Ravi A."/>
            <person name="Getino M."/>
            <person name="Pursley I."/>
            <person name="Horton D.L."/>
            <person name="Alikhan N.F."/>
            <person name="Baker D."/>
            <person name="Gharbi K."/>
            <person name="Hall N."/>
            <person name="Watson M."/>
            <person name="Adriaenssens E.M."/>
            <person name="Foster-Nyarko E."/>
            <person name="Jarju S."/>
            <person name="Secka A."/>
            <person name="Antonio M."/>
            <person name="Oren A."/>
            <person name="Chaudhuri R.R."/>
            <person name="La Ragione R."/>
            <person name="Hildebrand F."/>
            <person name="Pallen M.J."/>
        </authorList>
    </citation>
    <scope>NUCLEOTIDE SEQUENCE</scope>
    <source>
        <strain evidence="7">ChiHcec3-6078</strain>
    </source>
</reference>
<evidence type="ECO:0000256" key="6">
    <source>
        <dbReference type="SAM" id="Phobius"/>
    </source>
</evidence>
<accession>A0A9D1I1R2</accession>
<dbReference type="InterPro" id="IPR036259">
    <property type="entry name" value="MFS_trans_sf"/>
</dbReference>
<dbReference type="Pfam" id="PF07690">
    <property type="entry name" value="MFS_1"/>
    <property type="match status" value="1"/>
</dbReference>
<evidence type="ECO:0000256" key="3">
    <source>
        <dbReference type="ARBA" id="ARBA00022692"/>
    </source>
</evidence>
<proteinExistence type="predicted"/>
<keyword evidence="4 6" id="KW-1133">Transmembrane helix</keyword>
<dbReference type="CDD" id="cd06173">
    <property type="entry name" value="MFS_MefA_like"/>
    <property type="match status" value="1"/>
</dbReference>
<dbReference type="SUPFAM" id="SSF103473">
    <property type="entry name" value="MFS general substrate transporter"/>
    <property type="match status" value="1"/>
</dbReference>
<keyword evidence="3 6" id="KW-0812">Transmembrane</keyword>
<evidence type="ECO:0000313" key="7">
    <source>
        <dbReference type="EMBL" id="HIU26157.1"/>
    </source>
</evidence>
<name>A0A9D1I1R2_9FIRM</name>
<dbReference type="Gene3D" id="1.20.1250.20">
    <property type="entry name" value="MFS general substrate transporter like domains"/>
    <property type="match status" value="1"/>
</dbReference>
<dbReference type="EMBL" id="DVMP01000123">
    <property type="protein sequence ID" value="HIU26157.1"/>
    <property type="molecule type" value="Genomic_DNA"/>
</dbReference>
<feature type="transmembrane region" description="Helical" evidence="6">
    <location>
        <begin position="288"/>
        <end position="307"/>
    </location>
</feature>
<feature type="transmembrane region" description="Helical" evidence="6">
    <location>
        <begin position="313"/>
        <end position="338"/>
    </location>
</feature>
<dbReference type="Proteomes" id="UP000824090">
    <property type="component" value="Unassembled WGS sequence"/>
</dbReference>
<dbReference type="AlphaFoldDB" id="A0A9D1I1R2"/>
<organism evidence="7 8">
    <name type="scientific">Candidatus Allocopromorpha excrementigallinarum</name>
    <dbReference type="NCBI Taxonomy" id="2840742"/>
    <lineage>
        <taxon>Bacteria</taxon>
        <taxon>Bacillati</taxon>
        <taxon>Bacillota</taxon>
        <taxon>Clostridia</taxon>
        <taxon>Eubacteriales</taxon>
        <taxon>Eubacteriaceae</taxon>
        <taxon>Eubacteriaceae incertae sedis</taxon>
        <taxon>Candidatus Allocopromorpha</taxon>
    </lineage>
</organism>
<feature type="transmembrane region" description="Helical" evidence="6">
    <location>
        <begin position="350"/>
        <end position="368"/>
    </location>
</feature>
<dbReference type="InterPro" id="IPR011701">
    <property type="entry name" value="MFS"/>
</dbReference>
<dbReference type="GO" id="GO:0022857">
    <property type="term" value="F:transmembrane transporter activity"/>
    <property type="evidence" value="ECO:0007669"/>
    <property type="project" value="InterPro"/>
</dbReference>
<reference evidence="7" key="1">
    <citation type="submission" date="2020-10" db="EMBL/GenBank/DDBJ databases">
        <authorList>
            <person name="Gilroy R."/>
        </authorList>
    </citation>
    <scope>NUCLEOTIDE SEQUENCE</scope>
    <source>
        <strain evidence="7">ChiHcec3-6078</strain>
    </source>
</reference>